<evidence type="ECO:0000313" key="2">
    <source>
        <dbReference type="EMBL" id="KAF2900013.1"/>
    </source>
</evidence>
<dbReference type="Proteomes" id="UP000801492">
    <property type="component" value="Unassembled WGS sequence"/>
</dbReference>
<gene>
    <name evidence="2" type="ORF">ILUMI_06173</name>
</gene>
<evidence type="ECO:0000256" key="1">
    <source>
        <dbReference type="SAM" id="MobiDB-lite"/>
    </source>
</evidence>
<dbReference type="AlphaFoldDB" id="A0A8K0GJD0"/>
<feature type="compositionally biased region" description="Polar residues" evidence="1">
    <location>
        <begin position="285"/>
        <end position="304"/>
    </location>
</feature>
<name>A0A8K0GJD0_IGNLU</name>
<feature type="compositionally biased region" description="Low complexity" evidence="1">
    <location>
        <begin position="266"/>
        <end position="275"/>
    </location>
</feature>
<dbReference type="OrthoDB" id="338650at2759"/>
<evidence type="ECO:0000313" key="3">
    <source>
        <dbReference type="Proteomes" id="UP000801492"/>
    </source>
</evidence>
<proteinExistence type="predicted"/>
<reference evidence="2" key="1">
    <citation type="submission" date="2019-08" db="EMBL/GenBank/DDBJ databases">
        <title>The genome of the North American firefly Photinus pyralis.</title>
        <authorList>
            <consortium name="Photinus pyralis genome working group"/>
            <person name="Fallon T.R."/>
            <person name="Sander Lower S.E."/>
            <person name="Weng J.-K."/>
        </authorList>
    </citation>
    <scope>NUCLEOTIDE SEQUENCE</scope>
    <source>
        <strain evidence="2">TRF0915ILg1</strain>
        <tissue evidence="2">Whole body</tissue>
    </source>
</reference>
<sequence>FSGLWSRRLEEGRITPPWIIGGVKYTQVSPPEFLIEEDSKDYSSPSTCQGYLNKIARNDSGVSVNILNGYDLMQGVNEEYLNNSEDSQINMANKVESEMMSSEEQMKNLILTKAERHRTYYRNLCGDNYETDVCEQMAKPVPCEISTTEYVTDSNSPAATTSELHADLQKEFPSNEGPATAKQRQRRTGVFQLDDNFTGEETVFVSVKQMRDKYLAMLEETSQKLHDNNKGLKGMPSKNKQKKAVTKSLSADSTIDDTFLAPPPSGYCSSSASGTSDDERERNWYKQTQLRRSGSSDSAVGLNQSDEDVPGGNSPTLDKKEFKEATTNTDYQCVRSPYSPRGSVDHVNVPSKTLIEAHYVPYPLDRKFSVCGSEGAECDDKNLSDSRRPSCFTDDGEEVPRFRYWRTPSVVVSDYSDDVVGLTLEDIEFFQNQRKDVSSSPDSSLHSSCSNLNYCGSSISNLDADYILRTPFRKTSDCSTCSTFSGDEDIDPQPPENTKEKVRFVCFCAFLFCYFDIN</sequence>
<organism evidence="2 3">
    <name type="scientific">Ignelater luminosus</name>
    <name type="common">Cucubano</name>
    <name type="synonym">Pyrophorus luminosus</name>
    <dbReference type="NCBI Taxonomy" id="2038154"/>
    <lineage>
        <taxon>Eukaryota</taxon>
        <taxon>Metazoa</taxon>
        <taxon>Ecdysozoa</taxon>
        <taxon>Arthropoda</taxon>
        <taxon>Hexapoda</taxon>
        <taxon>Insecta</taxon>
        <taxon>Pterygota</taxon>
        <taxon>Neoptera</taxon>
        <taxon>Endopterygota</taxon>
        <taxon>Coleoptera</taxon>
        <taxon>Polyphaga</taxon>
        <taxon>Elateriformia</taxon>
        <taxon>Elateroidea</taxon>
        <taxon>Elateridae</taxon>
        <taxon>Agrypninae</taxon>
        <taxon>Pyrophorini</taxon>
        <taxon>Ignelater</taxon>
    </lineage>
</organism>
<feature type="region of interest" description="Disordered" evidence="1">
    <location>
        <begin position="225"/>
        <end position="319"/>
    </location>
</feature>
<feature type="non-terminal residue" evidence="2">
    <location>
        <position position="1"/>
    </location>
</feature>
<comment type="caution">
    <text evidence="2">The sequence shown here is derived from an EMBL/GenBank/DDBJ whole genome shotgun (WGS) entry which is preliminary data.</text>
</comment>
<accession>A0A8K0GJD0</accession>
<dbReference type="EMBL" id="VTPC01002455">
    <property type="protein sequence ID" value="KAF2900013.1"/>
    <property type="molecule type" value="Genomic_DNA"/>
</dbReference>
<keyword evidence="3" id="KW-1185">Reference proteome</keyword>
<protein>
    <submittedName>
        <fullName evidence="2">Uncharacterized protein</fullName>
    </submittedName>
</protein>